<keyword evidence="3" id="KW-1185">Reference proteome</keyword>
<organism evidence="2 3">
    <name type="scientific">Paenibacillus cookii</name>
    <dbReference type="NCBI Taxonomy" id="157839"/>
    <lineage>
        <taxon>Bacteria</taxon>
        <taxon>Bacillati</taxon>
        <taxon>Bacillota</taxon>
        <taxon>Bacilli</taxon>
        <taxon>Bacillales</taxon>
        <taxon>Paenibacillaceae</taxon>
        <taxon>Paenibacillus</taxon>
    </lineage>
</organism>
<accession>A0ABQ4LWG9</accession>
<reference evidence="2 3" key="1">
    <citation type="submission" date="2021-03" db="EMBL/GenBank/DDBJ databases">
        <title>Antimicrobial resistance genes in bacteria isolated from Japanese honey, and their potential for conferring macrolide and lincosamide resistance in the American foulbrood pathogen Paenibacillus larvae.</title>
        <authorList>
            <person name="Okamoto M."/>
            <person name="Kumagai M."/>
            <person name="Kanamori H."/>
            <person name="Takamatsu D."/>
        </authorList>
    </citation>
    <scope>NUCLEOTIDE SEQUENCE [LARGE SCALE GENOMIC DNA]</scope>
    <source>
        <strain evidence="2 3">J21TS3</strain>
    </source>
</reference>
<evidence type="ECO:0000256" key="1">
    <source>
        <dbReference type="SAM" id="MobiDB-lite"/>
    </source>
</evidence>
<feature type="compositionally biased region" description="Polar residues" evidence="1">
    <location>
        <begin position="1"/>
        <end position="11"/>
    </location>
</feature>
<dbReference type="Proteomes" id="UP000680638">
    <property type="component" value="Unassembled WGS sequence"/>
</dbReference>
<evidence type="ECO:0000313" key="2">
    <source>
        <dbReference type="EMBL" id="GIO67615.1"/>
    </source>
</evidence>
<dbReference type="RefSeq" id="WP_212949893.1">
    <property type="nucleotide sequence ID" value="NZ_BORW01000010.1"/>
</dbReference>
<comment type="caution">
    <text evidence="2">The sequence shown here is derived from an EMBL/GenBank/DDBJ whole genome shotgun (WGS) entry which is preliminary data.</text>
</comment>
<dbReference type="EMBL" id="BORW01000010">
    <property type="protein sequence ID" value="GIO67615.1"/>
    <property type="molecule type" value="Genomic_DNA"/>
</dbReference>
<evidence type="ECO:0008006" key="4">
    <source>
        <dbReference type="Google" id="ProtNLM"/>
    </source>
</evidence>
<feature type="region of interest" description="Disordered" evidence="1">
    <location>
        <begin position="1"/>
        <end position="20"/>
    </location>
</feature>
<evidence type="ECO:0000313" key="3">
    <source>
        <dbReference type="Proteomes" id="UP000680638"/>
    </source>
</evidence>
<sequence length="247" mass="25736">MNINGNPNGTSGDLKMTGNGQSGGGAFRNVKIMGDAIIHADTECEMFKCLGNSEVKGVLQAGSVSCTGTLKVAGSASGGSFRTQGELRIGGDLSAQSVSISGVMSVDGRVSAEKAKITGELRANADCQMEELVVRGMVDVNGMLNAEQADFKLHGHSRLRELVGSRITVKKGSGMSLFGKLFMGPDGMLTAETIEGDTVELENTKAAVVRGRSVTIGAGCSIGLVEYKDELKQDPEAVVSQSAKTEW</sequence>
<gene>
    <name evidence="2" type="ORF">J21TS3_24360</name>
</gene>
<name>A0ABQ4LWG9_9BACL</name>
<protein>
    <recommendedName>
        <fullName evidence="4">Polymer-forming cytoskeletal protein</fullName>
    </recommendedName>
</protein>
<proteinExistence type="predicted"/>